<reference evidence="1" key="1">
    <citation type="submission" date="2014-11" db="EMBL/GenBank/DDBJ databases">
        <authorList>
            <person name="Amaro Gonzalez C."/>
        </authorList>
    </citation>
    <scope>NUCLEOTIDE SEQUENCE</scope>
</reference>
<evidence type="ECO:0000313" key="1">
    <source>
        <dbReference type="EMBL" id="JAH38386.1"/>
    </source>
</evidence>
<dbReference type="EMBL" id="GBXM01070191">
    <property type="protein sequence ID" value="JAH38386.1"/>
    <property type="molecule type" value="Transcribed_RNA"/>
</dbReference>
<name>A0A0E9SAU2_ANGAN</name>
<protein>
    <submittedName>
        <fullName evidence="1">Uncharacterized protein</fullName>
    </submittedName>
</protein>
<accession>A0A0E9SAU2</accession>
<proteinExistence type="predicted"/>
<reference evidence="1" key="2">
    <citation type="journal article" date="2015" name="Fish Shellfish Immunol.">
        <title>Early steps in the European eel (Anguilla anguilla)-Vibrio vulnificus interaction in the gills: Role of the RtxA13 toxin.</title>
        <authorList>
            <person name="Callol A."/>
            <person name="Pajuelo D."/>
            <person name="Ebbesson L."/>
            <person name="Teles M."/>
            <person name="MacKenzie S."/>
            <person name="Amaro C."/>
        </authorList>
    </citation>
    <scope>NUCLEOTIDE SEQUENCE</scope>
</reference>
<organism evidence="1">
    <name type="scientific">Anguilla anguilla</name>
    <name type="common">European freshwater eel</name>
    <name type="synonym">Muraena anguilla</name>
    <dbReference type="NCBI Taxonomy" id="7936"/>
    <lineage>
        <taxon>Eukaryota</taxon>
        <taxon>Metazoa</taxon>
        <taxon>Chordata</taxon>
        <taxon>Craniata</taxon>
        <taxon>Vertebrata</taxon>
        <taxon>Euteleostomi</taxon>
        <taxon>Actinopterygii</taxon>
        <taxon>Neopterygii</taxon>
        <taxon>Teleostei</taxon>
        <taxon>Anguilliformes</taxon>
        <taxon>Anguillidae</taxon>
        <taxon>Anguilla</taxon>
    </lineage>
</organism>
<sequence>MRDLTMSLFKIW</sequence>